<dbReference type="EMBL" id="PHRB01000026">
    <property type="protein sequence ID" value="PJO63954.1"/>
    <property type="molecule type" value="Genomic_DNA"/>
</dbReference>
<accession>A0AAX0U5R1</accession>
<evidence type="ECO:0000313" key="1">
    <source>
        <dbReference type="EMBL" id="PJO63954.1"/>
    </source>
</evidence>
<dbReference type="GeneID" id="92975975"/>
<proteinExistence type="predicted"/>
<evidence type="ECO:0000313" key="2">
    <source>
        <dbReference type="Proteomes" id="UP000231878"/>
    </source>
</evidence>
<reference evidence="1 2" key="1">
    <citation type="submission" date="2017-11" db="EMBL/GenBank/DDBJ databases">
        <title>Molecular characterization of Burkholderia pseudomallei and closely related isolates from Vietnam.</title>
        <authorList>
            <person name="Ustinov D.V."/>
            <person name="Antonov A.S."/>
            <person name="Avdusheva E.F."/>
            <person name="Shpak I.M."/>
            <person name="Zakharova I.B."/>
            <person name="Thi L.A."/>
            <person name="Teteryatnikova N."/>
            <person name="Lopasteyskaya Y.A."/>
            <person name="Kuzyutina J.A."/>
            <person name="Ngo T.N."/>
            <person name="Victorov D.V."/>
        </authorList>
    </citation>
    <scope>NUCLEOTIDE SEQUENCE [LARGE SCALE GENOMIC DNA]</scope>
    <source>
        <strain evidence="1 2">V1512</strain>
    </source>
</reference>
<name>A0AAX0U5R1_BURPE</name>
<organism evidence="1 2">
    <name type="scientific">Burkholderia pseudomallei</name>
    <name type="common">Pseudomonas pseudomallei</name>
    <dbReference type="NCBI Taxonomy" id="28450"/>
    <lineage>
        <taxon>Bacteria</taxon>
        <taxon>Pseudomonadati</taxon>
        <taxon>Pseudomonadota</taxon>
        <taxon>Betaproteobacteria</taxon>
        <taxon>Burkholderiales</taxon>
        <taxon>Burkholderiaceae</taxon>
        <taxon>Burkholderia</taxon>
        <taxon>pseudomallei group</taxon>
    </lineage>
</organism>
<dbReference type="Proteomes" id="UP000231878">
    <property type="component" value="Unassembled WGS sequence"/>
</dbReference>
<comment type="caution">
    <text evidence="1">The sequence shown here is derived from an EMBL/GenBank/DDBJ whole genome shotgun (WGS) entry which is preliminary data.</text>
</comment>
<sequence length="63" mass="6772">MSRIRAAHASPAPVCAMRAACRLYRLRPASLIDGTVTPGARRAMRVIETSGAREASGRRRHAG</sequence>
<protein>
    <submittedName>
        <fullName evidence="1">Uncharacterized protein</fullName>
    </submittedName>
</protein>
<dbReference type="AlphaFoldDB" id="A0AAX0U5R1"/>
<dbReference type="RefSeq" id="WP_004195553.1">
    <property type="nucleotide sequence ID" value="NZ_AP028074.1"/>
</dbReference>
<gene>
    <name evidence="1" type="ORF">CWD88_23210</name>
</gene>